<gene>
    <name evidence="2" type="ORF">E4K67_25460</name>
</gene>
<dbReference type="SUPFAM" id="SSF109854">
    <property type="entry name" value="DinB/YfiT-like putative metalloenzymes"/>
    <property type="match status" value="1"/>
</dbReference>
<dbReference type="EMBL" id="SPQQ01000015">
    <property type="protein sequence ID" value="TGE35345.1"/>
    <property type="molecule type" value="Genomic_DNA"/>
</dbReference>
<dbReference type="RefSeq" id="WP_135552028.1">
    <property type="nucleotide sequence ID" value="NZ_SPQQ01000015.1"/>
</dbReference>
<organism evidence="2 3">
    <name type="scientific">Desulfosporosinus fructosivorans</name>
    <dbReference type="NCBI Taxonomy" id="2018669"/>
    <lineage>
        <taxon>Bacteria</taxon>
        <taxon>Bacillati</taxon>
        <taxon>Bacillota</taxon>
        <taxon>Clostridia</taxon>
        <taxon>Eubacteriales</taxon>
        <taxon>Desulfitobacteriaceae</taxon>
        <taxon>Desulfosporosinus</taxon>
    </lineage>
</organism>
<comment type="caution">
    <text evidence="2">The sequence shown here is derived from an EMBL/GenBank/DDBJ whole genome shotgun (WGS) entry which is preliminary data.</text>
</comment>
<dbReference type="AlphaFoldDB" id="A0A4Z0QZ45"/>
<dbReference type="Pfam" id="PF12867">
    <property type="entry name" value="DinB_2"/>
    <property type="match status" value="1"/>
</dbReference>
<accession>A0A4Z0QZ45</accession>
<reference evidence="2 3" key="1">
    <citation type="submission" date="2019-03" db="EMBL/GenBank/DDBJ databases">
        <title>Draft Genome Sequence of Desulfosporosinus fructosivorans Strain 63.6F, Isolated from Marine Sediment in the Baltic Sea.</title>
        <authorList>
            <person name="Hausmann B."/>
            <person name="Vandieken V."/>
            <person name="Pjevac P."/>
            <person name="Schreck K."/>
            <person name="Herbold C.W."/>
            <person name="Loy A."/>
        </authorList>
    </citation>
    <scope>NUCLEOTIDE SEQUENCE [LARGE SCALE GENOMIC DNA]</scope>
    <source>
        <strain evidence="2 3">63.6F</strain>
    </source>
</reference>
<sequence length="166" mass="18945">MPSCKEILITQMRACHNQNGWFAPLNVALRGITAEQAAQRGGQSTNSILGIVHHLVFWNERYLQRFKLGAVLPLDISNAETFEYIDSGEIIEGWDDLRQKLDHLFTQWEEAIIKCDDSKLDSQVNPGDELWWTTLANLVIHNANHIGQIVHIRKEQGLWETWGSIG</sequence>
<dbReference type="InterPro" id="IPR034660">
    <property type="entry name" value="DinB/YfiT-like"/>
</dbReference>
<protein>
    <submittedName>
        <fullName evidence="2">DinB family protein</fullName>
    </submittedName>
</protein>
<dbReference type="InterPro" id="IPR024775">
    <property type="entry name" value="DinB-like"/>
</dbReference>
<dbReference type="Gene3D" id="1.20.120.450">
    <property type="entry name" value="dinb family like domain"/>
    <property type="match status" value="1"/>
</dbReference>
<feature type="domain" description="DinB-like" evidence="1">
    <location>
        <begin position="27"/>
        <end position="146"/>
    </location>
</feature>
<keyword evidence="3" id="KW-1185">Reference proteome</keyword>
<name>A0A4Z0QZ45_9FIRM</name>
<evidence type="ECO:0000313" key="3">
    <source>
        <dbReference type="Proteomes" id="UP000298460"/>
    </source>
</evidence>
<dbReference type="OrthoDB" id="9798830at2"/>
<proteinExistence type="predicted"/>
<evidence type="ECO:0000259" key="1">
    <source>
        <dbReference type="Pfam" id="PF12867"/>
    </source>
</evidence>
<dbReference type="Proteomes" id="UP000298460">
    <property type="component" value="Unassembled WGS sequence"/>
</dbReference>
<evidence type="ECO:0000313" key="2">
    <source>
        <dbReference type="EMBL" id="TGE35345.1"/>
    </source>
</evidence>